<dbReference type="Gene3D" id="1.10.287.130">
    <property type="match status" value="1"/>
</dbReference>
<dbReference type="InterPro" id="IPR035965">
    <property type="entry name" value="PAS-like_dom_sf"/>
</dbReference>
<evidence type="ECO:0000313" key="14">
    <source>
        <dbReference type="EMBL" id="QCI04916.1"/>
    </source>
</evidence>
<dbReference type="GO" id="GO:0030295">
    <property type="term" value="F:protein kinase activator activity"/>
    <property type="evidence" value="ECO:0007669"/>
    <property type="project" value="TreeGrafter"/>
</dbReference>
<dbReference type="Gene3D" id="6.10.340.10">
    <property type="match status" value="1"/>
</dbReference>
<feature type="domain" description="Histidine kinase" evidence="11">
    <location>
        <begin position="408"/>
        <end position="645"/>
    </location>
</feature>
<dbReference type="PRINTS" id="PR00344">
    <property type="entry name" value="BCTRLSENSOR"/>
</dbReference>
<dbReference type="InterPro" id="IPR000014">
    <property type="entry name" value="PAS"/>
</dbReference>
<dbReference type="SUPFAM" id="SSF47384">
    <property type="entry name" value="Homodimeric domain of signal transducing histidine kinase"/>
    <property type="match status" value="1"/>
</dbReference>
<dbReference type="InterPro" id="IPR003660">
    <property type="entry name" value="HAMP_dom"/>
</dbReference>
<dbReference type="CDD" id="cd00082">
    <property type="entry name" value="HisKA"/>
    <property type="match status" value="1"/>
</dbReference>
<sequence length="645" mass="75074">MFFYKRLHHFLSLKWKLICNNIRISVILTLFISICVTCFISLILNSLRENFLVVNNLLYQDLGVILGSKIVDLIDWNNYKQLVSFFEKVYISTSSIRYILLFHSDGTLLLSVPTYGNKIQDLLQLHQSLLQLETHDFLFNTPLVKYSTLFNENITDILIPLTKNGYNIASLDIGITSNFLFYTSLKFMNIISLVIFISVWLVTFIISFINDFMLKAFINNTLEGINNISLGNFNYRMDLTTDKEVNNLVVKFNTMADKLKYHEEQNINKLIIEKNKLELIIENIEYGVILLDSELRVLLINDVASKIFLAYRQDVIGKSIIDYLPFHVTKALLPILNNLVKYNFFENKVYMHEEIYIHLHDNLKTVFRFILKTIIDQTNSILIGVVIIVKDISKEVSLNETKNQFMSNVSHELRTPLCNINSLLETLLDYNDSLFEYQKLKFLKIANHETRRLSKLVNDILDLSKLDSNSNYLLDNLDIVLILKYIINTFQIMAKKNNIKLILEIDPSIQYVLAHESSLCQVLYNLLSNSIKFTNYDGYIIIRVYSLMSIPIDHFLLSFINYQNCHTINIVRIEIIDEGIGIDKINQRMIFNRFIRIENNIHTLQGTGLGLSIVKNILSKYETQIYLHSFLKIGTSVCFDLIKTR</sequence>
<dbReference type="PANTHER" id="PTHR42878:SF12">
    <property type="entry name" value="SENSOR HISTIDINE KINASE YCBM"/>
    <property type="match status" value="1"/>
</dbReference>
<evidence type="ECO:0000259" key="12">
    <source>
        <dbReference type="PROSITE" id="PS50112"/>
    </source>
</evidence>
<dbReference type="InterPro" id="IPR003661">
    <property type="entry name" value="HisK_dim/P_dom"/>
</dbReference>
<keyword evidence="4" id="KW-0597">Phosphoprotein</keyword>
<accession>A0A4D6WNA9</accession>
<dbReference type="Gene3D" id="3.30.565.10">
    <property type="entry name" value="Histidine kinase-like ATPase, C-terminal domain"/>
    <property type="match status" value="1"/>
</dbReference>
<feature type="domain" description="PAS" evidence="12">
    <location>
        <begin position="273"/>
        <end position="343"/>
    </location>
</feature>
<evidence type="ECO:0000259" key="11">
    <source>
        <dbReference type="PROSITE" id="PS50109"/>
    </source>
</evidence>
<comment type="catalytic activity">
    <reaction evidence="1">
        <text>ATP + protein L-histidine = ADP + protein N-phospho-L-histidine.</text>
        <dbReference type="EC" id="2.7.13.3"/>
    </reaction>
</comment>
<dbReference type="InterPro" id="IPR005467">
    <property type="entry name" value="His_kinase_dom"/>
</dbReference>
<dbReference type="GO" id="GO:0007234">
    <property type="term" value="P:osmosensory signaling via phosphorelay pathway"/>
    <property type="evidence" value="ECO:0007669"/>
    <property type="project" value="TreeGrafter"/>
</dbReference>
<proteinExistence type="predicted"/>
<dbReference type="InterPro" id="IPR050351">
    <property type="entry name" value="BphY/WalK/GraS-like"/>
</dbReference>
<dbReference type="SUPFAM" id="SSF55874">
    <property type="entry name" value="ATPase domain of HSP90 chaperone/DNA topoisomerase II/histidine kinase"/>
    <property type="match status" value="1"/>
</dbReference>
<evidence type="ECO:0000256" key="10">
    <source>
        <dbReference type="SAM" id="Phobius"/>
    </source>
</evidence>
<dbReference type="InterPro" id="IPR004358">
    <property type="entry name" value="Sig_transdc_His_kin-like_C"/>
</dbReference>
<feature type="transmembrane region" description="Helical" evidence="10">
    <location>
        <begin position="21"/>
        <end position="44"/>
    </location>
</feature>
<dbReference type="InterPro" id="IPR013767">
    <property type="entry name" value="PAS_fold"/>
</dbReference>
<evidence type="ECO:0000256" key="4">
    <source>
        <dbReference type="ARBA" id="ARBA00022553"/>
    </source>
</evidence>
<dbReference type="SUPFAM" id="SSF55785">
    <property type="entry name" value="PYP-like sensor domain (PAS domain)"/>
    <property type="match status" value="1"/>
</dbReference>
<dbReference type="FunFam" id="1.10.287.130:FF:000001">
    <property type="entry name" value="Two-component sensor histidine kinase"/>
    <property type="match status" value="1"/>
</dbReference>
<reference evidence="14" key="2">
    <citation type="submission" date="2019-04" db="EMBL/GenBank/DDBJ databases">
        <authorList>
            <person name="Pasella M."/>
        </authorList>
    </citation>
    <scope>NUCLEOTIDE SEQUENCE</scope>
    <source>
        <strain evidence="14">PD2927</strain>
    </source>
</reference>
<protein>
    <recommendedName>
        <fullName evidence="9">Uncharacterized sensor-like histidine kinase ycf26</fullName>
        <ecNumber evidence="3">2.7.13.3</ecNumber>
    </recommendedName>
</protein>
<dbReference type="Pfam" id="PF02518">
    <property type="entry name" value="HATPase_c"/>
    <property type="match status" value="1"/>
</dbReference>
<evidence type="ECO:0000256" key="1">
    <source>
        <dbReference type="ARBA" id="ARBA00000085"/>
    </source>
</evidence>
<dbReference type="GO" id="GO:0006355">
    <property type="term" value="P:regulation of DNA-templated transcription"/>
    <property type="evidence" value="ECO:0007669"/>
    <property type="project" value="InterPro"/>
</dbReference>
<feature type="domain" description="HAMP" evidence="13">
    <location>
        <begin position="218"/>
        <end position="264"/>
    </location>
</feature>
<dbReference type="PROSITE" id="PS50109">
    <property type="entry name" value="HIS_KIN"/>
    <property type="match status" value="1"/>
</dbReference>
<keyword evidence="7" id="KW-0902">Two-component regulatory system</keyword>
<dbReference type="EC" id="2.7.13.3" evidence="3"/>
<evidence type="ECO:0000256" key="2">
    <source>
        <dbReference type="ARBA" id="ARBA00004508"/>
    </source>
</evidence>
<dbReference type="Pfam" id="PF00512">
    <property type="entry name" value="HisKA"/>
    <property type="match status" value="1"/>
</dbReference>
<keyword evidence="10" id="KW-1133">Transmembrane helix</keyword>
<reference evidence="14" key="1">
    <citation type="journal article" date="2019" name="Mol. Phylogenet. Evol.">
        <title>Morphological evolution and classification of the red algal order Ceramiales inferred using plastid phylogenomics.</title>
        <authorList>
            <person name="Diaz-Tapia P."/>
            <person name="Pasella M.M."/>
            <person name="Verbruggen H."/>
            <person name="Maggs C.A."/>
        </authorList>
    </citation>
    <scope>NUCLEOTIDE SEQUENCE</scope>
    <source>
        <strain evidence="14">PD2927</strain>
    </source>
</reference>
<dbReference type="GO" id="GO:0031969">
    <property type="term" value="C:chloroplast membrane"/>
    <property type="evidence" value="ECO:0007669"/>
    <property type="project" value="UniProtKB-SubCell"/>
</dbReference>
<name>A0A4D6WNA9_9FLOR</name>
<keyword evidence="6" id="KW-0418">Kinase</keyword>
<keyword evidence="14" id="KW-0934">Plastid</keyword>
<dbReference type="CDD" id="cd00130">
    <property type="entry name" value="PAS"/>
    <property type="match status" value="1"/>
</dbReference>
<dbReference type="InterPro" id="IPR036890">
    <property type="entry name" value="HATPase_C_sf"/>
</dbReference>
<dbReference type="InterPro" id="IPR003594">
    <property type="entry name" value="HATPase_dom"/>
</dbReference>
<dbReference type="PANTHER" id="PTHR42878">
    <property type="entry name" value="TWO-COMPONENT HISTIDINE KINASE"/>
    <property type="match status" value="1"/>
</dbReference>
<dbReference type="SMART" id="SM00091">
    <property type="entry name" value="PAS"/>
    <property type="match status" value="1"/>
</dbReference>
<gene>
    <name evidence="14" type="primary">dfr</name>
</gene>
<keyword evidence="8 10" id="KW-0472">Membrane</keyword>
<geneLocation type="plastid" evidence="14"/>
<dbReference type="CDD" id="cd06225">
    <property type="entry name" value="HAMP"/>
    <property type="match status" value="1"/>
</dbReference>
<dbReference type="AlphaFoldDB" id="A0A4D6WNA9"/>
<keyword evidence="5" id="KW-0808">Transferase</keyword>
<dbReference type="InterPro" id="IPR036097">
    <property type="entry name" value="HisK_dim/P_sf"/>
</dbReference>
<evidence type="ECO:0000256" key="8">
    <source>
        <dbReference type="ARBA" id="ARBA00023136"/>
    </source>
</evidence>
<dbReference type="Gene3D" id="3.30.450.20">
    <property type="entry name" value="PAS domain"/>
    <property type="match status" value="1"/>
</dbReference>
<evidence type="ECO:0000256" key="9">
    <source>
        <dbReference type="ARBA" id="ARBA00069102"/>
    </source>
</evidence>
<dbReference type="Pfam" id="PF00989">
    <property type="entry name" value="PAS"/>
    <property type="match status" value="1"/>
</dbReference>
<evidence type="ECO:0000256" key="5">
    <source>
        <dbReference type="ARBA" id="ARBA00022679"/>
    </source>
</evidence>
<dbReference type="PROSITE" id="PS50112">
    <property type="entry name" value="PAS"/>
    <property type="match status" value="1"/>
</dbReference>
<feature type="transmembrane region" description="Helical" evidence="10">
    <location>
        <begin position="187"/>
        <end position="209"/>
    </location>
</feature>
<dbReference type="PROSITE" id="PS50885">
    <property type="entry name" value="HAMP"/>
    <property type="match status" value="1"/>
</dbReference>
<evidence type="ECO:0000256" key="7">
    <source>
        <dbReference type="ARBA" id="ARBA00023012"/>
    </source>
</evidence>
<keyword evidence="10" id="KW-0812">Transmembrane</keyword>
<dbReference type="EMBL" id="MK814616">
    <property type="protein sequence ID" value="QCI04916.1"/>
    <property type="molecule type" value="Genomic_DNA"/>
</dbReference>
<dbReference type="GO" id="GO:0000156">
    <property type="term" value="F:phosphorelay response regulator activity"/>
    <property type="evidence" value="ECO:0007669"/>
    <property type="project" value="TreeGrafter"/>
</dbReference>
<evidence type="ECO:0000259" key="13">
    <source>
        <dbReference type="PROSITE" id="PS50885"/>
    </source>
</evidence>
<evidence type="ECO:0000256" key="3">
    <source>
        <dbReference type="ARBA" id="ARBA00012438"/>
    </source>
</evidence>
<dbReference type="SMART" id="SM00388">
    <property type="entry name" value="HisKA"/>
    <property type="match status" value="1"/>
</dbReference>
<organism evidence="14">
    <name type="scientific">Callithamnion tetricum</name>
    <dbReference type="NCBI Taxonomy" id="193179"/>
    <lineage>
        <taxon>Eukaryota</taxon>
        <taxon>Rhodophyta</taxon>
        <taxon>Florideophyceae</taxon>
        <taxon>Rhodymeniophycidae</taxon>
        <taxon>Ceramiales</taxon>
        <taxon>Callithamniaceae</taxon>
        <taxon>Callithamnion</taxon>
    </lineage>
</organism>
<comment type="subcellular location">
    <subcellularLocation>
        <location evidence="2">Plastid</location>
        <location evidence="2">Chloroplast membrane</location>
        <topology evidence="2">Multi-pass membrane protein</topology>
    </subcellularLocation>
</comment>
<dbReference type="SMART" id="SM00387">
    <property type="entry name" value="HATPase_c"/>
    <property type="match status" value="1"/>
</dbReference>
<dbReference type="GO" id="GO:0000155">
    <property type="term" value="F:phosphorelay sensor kinase activity"/>
    <property type="evidence" value="ECO:0007669"/>
    <property type="project" value="InterPro"/>
</dbReference>
<evidence type="ECO:0000256" key="6">
    <source>
        <dbReference type="ARBA" id="ARBA00022777"/>
    </source>
</evidence>